<reference evidence="1 2" key="1">
    <citation type="submission" date="2023-01" db="EMBL/GenBank/DDBJ databases">
        <title>Bacillus changyiensis sp. nov., isolated from a coastal deposit.</title>
        <authorList>
            <person name="Xiao G."/>
            <person name="Lai Q."/>
            <person name="Hu Z."/>
            <person name="Shao Z."/>
        </authorList>
    </citation>
    <scope>NUCLEOTIDE SEQUENCE [LARGE SCALE GENOMIC DNA]</scope>
    <source>
        <strain evidence="1 2">CLL-7-23</strain>
    </source>
</reference>
<keyword evidence="1" id="KW-0238">DNA-binding</keyword>
<evidence type="ECO:0000313" key="1">
    <source>
        <dbReference type="EMBL" id="MDA7025193.1"/>
    </source>
</evidence>
<dbReference type="GO" id="GO:0003677">
    <property type="term" value="F:DNA binding"/>
    <property type="evidence" value="ECO:0007669"/>
    <property type="project" value="UniProtKB-KW"/>
</dbReference>
<sequence length="283" mass="32339">MKKLIMNKIQKVINDGCFFHVDNHERMYICKKGNTGISFSIIDLSGDIQGFEINEQIPCEDIILFQQSSDDRRYVFIYSKMYEYKVKVFSADGKEECAFSLPSGASCNLLDEKQNLWVGLSDEGIYDDENPSGHSVLCFTLDGQLKETHIDQQLSEIYAPAVDDCYALAEKNGLIYMLYYSDTVIAAFDEADVKRVWIISDKEYSGVYDQLAVSDDGFWICKDEHSLSLIPADVSLPKQEVKCYDSEGHELSIQQLRLTMNAIYAISDSGIYKWDFSKREKIK</sequence>
<dbReference type="SUPFAM" id="SSF101898">
    <property type="entry name" value="NHL repeat"/>
    <property type="match status" value="1"/>
</dbReference>
<dbReference type="RefSeq" id="WP_271339059.1">
    <property type="nucleotide sequence ID" value="NZ_JAQKAB010000001.1"/>
</dbReference>
<proteinExistence type="predicted"/>
<accession>A0ABT4WZ30</accession>
<dbReference type="EMBL" id="JAQKAB010000001">
    <property type="protein sequence ID" value="MDA7025193.1"/>
    <property type="molecule type" value="Genomic_DNA"/>
</dbReference>
<evidence type="ECO:0000313" key="2">
    <source>
        <dbReference type="Proteomes" id="UP001211894"/>
    </source>
</evidence>
<comment type="caution">
    <text evidence="1">The sequence shown here is derived from an EMBL/GenBank/DDBJ whole genome shotgun (WGS) entry which is preliminary data.</text>
</comment>
<protein>
    <submittedName>
        <fullName evidence="1">DNA-binding protein</fullName>
    </submittedName>
</protein>
<organism evidence="1 2">
    <name type="scientific">Bacillus changyiensis</name>
    <dbReference type="NCBI Taxonomy" id="3004103"/>
    <lineage>
        <taxon>Bacteria</taxon>
        <taxon>Bacillati</taxon>
        <taxon>Bacillota</taxon>
        <taxon>Bacilli</taxon>
        <taxon>Bacillales</taxon>
        <taxon>Bacillaceae</taxon>
        <taxon>Bacillus</taxon>
    </lineage>
</organism>
<dbReference type="Proteomes" id="UP001211894">
    <property type="component" value="Unassembled WGS sequence"/>
</dbReference>
<gene>
    <name evidence="1" type="ORF">PJ311_01060</name>
</gene>
<keyword evidence="2" id="KW-1185">Reference proteome</keyword>
<name>A0ABT4WZ30_9BACI</name>